<feature type="transmembrane region" description="Helical" evidence="5">
    <location>
        <begin position="66"/>
        <end position="85"/>
    </location>
</feature>
<dbReference type="KEGG" id="cgc:Cyagr_0922"/>
<feature type="transmembrane region" description="Helical" evidence="5">
    <location>
        <begin position="27"/>
        <end position="46"/>
    </location>
</feature>
<dbReference type="HOGENOM" id="CLU_579670_0_0_3"/>
<accession>K9P6B5</accession>
<dbReference type="GO" id="GO:0015108">
    <property type="term" value="F:chloride transmembrane transporter activity"/>
    <property type="evidence" value="ECO:0007669"/>
    <property type="project" value="InterPro"/>
</dbReference>
<comment type="subcellular location">
    <subcellularLocation>
        <location evidence="1">Membrane</location>
        <topology evidence="1">Multi-pass membrane protein</topology>
    </subcellularLocation>
</comment>
<dbReference type="Gene3D" id="1.10.3080.10">
    <property type="entry name" value="Clc chloride channel"/>
    <property type="match status" value="1"/>
</dbReference>
<evidence type="ECO:0000256" key="2">
    <source>
        <dbReference type="ARBA" id="ARBA00022692"/>
    </source>
</evidence>
<dbReference type="AlphaFoldDB" id="K9P6B5"/>
<feature type="transmembrane region" description="Helical" evidence="5">
    <location>
        <begin position="259"/>
        <end position="282"/>
    </location>
</feature>
<feature type="transmembrane region" description="Helical" evidence="5">
    <location>
        <begin position="132"/>
        <end position="160"/>
    </location>
</feature>
<dbReference type="Pfam" id="PF00654">
    <property type="entry name" value="Voltage_CLC"/>
    <property type="match status" value="1"/>
</dbReference>
<organism evidence="6 7">
    <name type="scientific">Cyanobium gracile (strain ATCC 27147 / PCC 6307)</name>
    <dbReference type="NCBI Taxonomy" id="292564"/>
    <lineage>
        <taxon>Bacteria</taxon>
        <taxon>Bacillati</taxon>
        <taxon>Cyanobacteriota</taxon>
        <taxon>Cyanophyceae</taxon>
        <taxon>Synechococcales</taxon>
        <taxon>Prochlorococcaceae</taxon>
        <taxon>Cyanobium</taxon>
    </lineage>
</organism>
<keyword evidence="4 5" id="KW-0472">Membrane</keyword>
<reference evidence="7" key="1">
    <citation type="journal article" date="2013" name="Proc. Natl. Acad. Sci. U.S.A.">
        <title>Improving the coverage of the cyanobacterial phylum using diversity-driven genome sequencing.</title>
        <authorList>
            <person name="Shih P.M."/>
            <person name="Wu D."/>
            <person name="Latifi A."/>
            <person name="Axen S.D."/>
            <person name="Fewer D.P."/>
            <person name="Talla E."/>
            <person name="Calteau A."/>
            <person name="Cai F."/>
            <person name="Tandeau de Marsac N."/>
            <person name="Rippka R."/>
            <person name="Herdman M."/>
            <person name="Sivonen K."/>
            <person name="Coursin T."/>
            <person name="Laurent T."/>
            <person name="Goodwin L."/>
            <person name="Nolan M."/>
            <person name="Davenport K.W."/>
            <person name="Han C.S."/>
            <person name="Rubin E.M."/>
            <person name="Eisen J.A."/>
            <person name="Woyke T."/>
            <person name="Gugger M."/>
            <person name="Kerfeld C.A."/>
        </authorList>
    </citation>
    <scope>NUCLEOTIDE SEQUENCE [LARGE SCALE GENOMIC DNA]</scope>
    <source>
        <strain evidence="7">ATCC 27147 / PCC 6307</strain>
    </source>
</reference>
<evidence type="ECO:0000256" key="4">
    <source>
        <dbReference type="ARBA" id="ARBA00023136"/>
    </source>
</evidence>
<protein>
    <submittedName>
        <fullName evidence="6">Chloride channel protein EriC</fullName>
    </submittedName>
</protein>
<feature type="transmembrane region" description="Helical" evidence="5">
    <location>
        <begin position="424"/>
        <end position="444"/>
    </location>
</feature>
<dbReference type="eggNOG" id="COG0038">
    <property type="taxonomic scope" value="Bacteria"/>
</dbReference>
<keyword evidence="3 5" id="KW-1133">Transmembrane helix</keyword>
<dbReference type="PATRIC" id="fig|292564.3.peg.875"/>
<dbReference type="InterPro" id="IPR014743">
    <property type="entry name" value="Cl-channel_core"/>
</dbReference>
<evidence type="ECO:0000256" key="5">
    <source>
        <dbReference type="SAM" id="Phobius"/>
    </source>
</evidence>
<evidence type="ECO:0000313" key="6">
    <source>
        <dbReference type="EMBL" id="AFY28104.1"/>
    </source>
</evidence>
<dbReference type="OrthoDB" id="554753at2"/>
<evidence type="ECO:0000256" key="3">
    <source>
        <dbReference type="ARBA" id="ARBA00022989"/>
    </source>
</evidence>
<name>K9P6B5_CYAGP</name>
<feature type="transmembrane region" description="Helical" evidence="5">
    <location>
        <begin position="303"/>
        <end position="325"/>
    </location>
</feature>
<dbReference type="STRING" id="292564.Cyagr_0922"/>
<proteinExistence type="predicted"/>
<feature type="transmembrane region" description="Helical" evidence="5">
    <location>
        <begin position="172"/>
        <end position="197"/>
    </location>
</feature>
<feature type="transmembrane region" description="Helical" evidence="5">
    <location>
        <begin position="392"/>
        <end position="417"/>
    </location>
</feature>
<evidence type="ECO:0000256" key="1">
    <source>
        <dbReference type="ARBA" id="ARBA00004141"/>
    </source>
</evidence>
<dbReference type="GO" id="GO:0016020">
    <property type="term" value="C:membrane"/>
    <property type="evidence" value="ECO:0007669"/>
    <property type="project" value="UniProtKB-SubCell"/>
</dbReference>
<keyword evidence="2 5" id="KW-0812">Transmembrane</keyword>
<dbReference type="SUPFAM" id="SSF81340">
    <property type="entry name" value="Clc chloride channel"/>
    <property type="match status" value="1"/>
</dbReference>
<dbReference type="Proteomes" id="UP000010388">
    <property type="component" value="Chromosome"/>
</dbReference>
<sequence length="471" mass="48555">MDPMTIPPEAIDAADARRDGSLRLGQVVVLLLAAVPLLLLLQPYQWLSALGFRLQQAWPLGGDGGIPGGSLLLVFAGTALLTLLANGPLKGGRGGGLNGVLALQLERVRQGPSRTAALASLDLRRQLARLPLLLLTHGASLTVGLESPSASLGASLLLALRERVAPLRRLPLPVLLATGAAAGLGIAFNSVLLGVTYAIEELCRRRSAALINGTLLITGAGVMLGLATGLWGSTPDAAPAHQAGASLLVGGGVHLVGPALLLTLAAGWLGGMFAAGTAWMAGRWGRWLARPGKAGGSALARPLAGALLAALVISLAAVASGGWSLNDGQLLILRMAYGEDPPGLEILPWRMVASVLSIAIGAPGGVMHDAMSLGALLAGPLIADLPPLERQLLVWTGATALFSGACRTPLFCALFVMQIAGTMALLPWLLSVAALAAPIGRWAWADTWNEVQLERWLEIHEVRQTEGMKAG</sequence>
<dbReference type="PRINTS" id="PR00762">
    <property type="entry name" value="CLCHANNEL"/>
</dbReference>
<dbReference type="InterPro" id="IPR001807">
    <property type="entry name" value="ClC"/>
</dbReference>
<dbReference type="EMBL" id="CP003495">
    <property type="protein sequence ID" value="AFY28104.1"/>
    <property type="molecule type" value="Genomic_DNA"/>
</dbReference>
<feature type="transmembrane region" description="Helical" evidence="5">
    <location>
        <begin position="209"/>
        <end position="231"/>
    </location>
</feature>
<gene>
    <name evidence="6" type="ordered locus">Cyagr_0922</name>
</gene>
<evidence type="ECO:0000313" key="7">
    <source>
        <dbReference type="Proteomes" id="UP000010388"/>
    </source>
</evidence>